<keyword evidence="3" id="KW-1185">Reference proteome</keyword>
<dbReference type="OrthoDB" id="119498at2"/>
<dbReference type="STRING" id="1469948.GCA_000732725_02024"/>
<dbReference type="InterPro" id="IPR016181">
    <property type="entry name" value="Acyl_CoA_acyltransferase"/>
</dbReference>
<evidence type="ECO:0000313" key="2">
    <source>
        <dbReference type="EMBL" id="TCL57521.1"/>
    </source>
</evidence>
<dbReference type="InterPro" id="IPR039143">
    <property type="entry name" value="GNPNAT1-like"/>
</dbReference>
<dbReference type="Pfam" id="PF00583">
    <property type="entry name" value="Acetyltransf_1"/>
    <property type="match status" value="1"/>
</dbReference>
<dbReference type="CDD" id="cd04301">
    <property type="entry name" value="NAT_SF"/>
    <property type="match status" value="1"/>
</dbReference>
<dbReference type="InterPro" id="IPR000182">
    <property type="entry name" value="GNAT_dom"/>
</dbReference>
<evidence type="ECO:0000259" key="1">
    <source>
        <dbReference type="PROSITE" id="PS51186"/>
    </source>
</evidence>
<organism evidence="2 3">
    <name type="scientific">Kineothrix alysoides</name>
    <dbReference type="NCBI Taxonomy" id="1469948"/>
    <lineage>
        <taxon>Bacteria</taxon>
        <taxon>Bacillati</taxon>
        <taxon>Bacillota</taxon>
        <taxon>Clostridia</taxon>
        <taxon>Lachnospirales</taxon>
        <taxon>Lachnospiraceae</taxon>
        <taxon>Kineothrix</taxon>
    </lineage>
</organism>
<keyword evidence="2" id="KW-0689">Ribosomal protein</keyword>
<protein>
    <submittedName>
        <fullName evidence="2">Ribosomal protein S18 acetylase RimI-like enzyme</fullName>
    </submittedName>
</protein>
<comment type="caution">
    <text evidence="2">The sequence shown here is derived from an EMBL/GenBank/DDBJ whole genome shotgun (WGS) entry which is preliminary data.</text>
</comment>
<reference evidence="2 3" key="1">
    <citation type="submission" date="2019-03" db="EMBL/GenBank/DDBJ databases">
        <title>Genomic Encyclopedia of Type Strains, Phase IV (KMG-IV): sequencing the most valuable type-strain genomes for metagenomic binning, comparative biology and taxonomic classification.</title>
        <authorList>
            <person name="Goeker M."/>
        </authorList>
    </citation>
    <scope>NUCLEOTIDE SEQUENCE [LARGE SCALE GENOMIC DNA]</scope>
    <source>
        <strain evidence="2 3">DSM 100556</strain>
    </source>
</reference>
<dbReference type="AlphaFoldDB" id="A0A4R1QW80"/>
<name>A0A4R1QW80_9FIRM</name>
<dbReference type="GO" id="GO:0005840">
    <property type="term" value="C:ribosome"/>
    <property type="evidence" value="ECO:0007669"/>
    <property type="project" value="UniProtKB-KW"/>
</dbReference>
<proteinExistence type="predicted"/>
<dbReference type="RefSeq" id="WP_031390717.1">
    <property type="nucleotide sequence ID" value="NZ_JPNB01000001.1"/>
</dbReference>
<dbReference type="SUPFAM" id="SSF55729">
    <property type="entry name" value="Acyl-CoA N-acyltransferases (Nat)"/>
    <property type="match status" value="1"/>
</dbReference>
<dbReference type="Proteomes" id="UP000295718">
    <property type="component" value="Unassembled WGS sequence"/>
</dbReference>
<gene>
    <name evidence="2" type="ORF">EDD76_10856</name>
</gene>
<feature type="domain" description="N-acetyltransferase" evidence="1">
    <location>
        <begin position="2"/>
        <end position="156"/>
    </location>
</feature>
<keyword evidence="2" id="KW-0687">Ribonucleoprotein</keyword>
<dbReference type="Gene3D" id="3.40.630.30">
    <property type="match status" value="1"/>
</dbReference>
<dbReference type="PANTHER" id="PTHR13355">
    <property type="entry name" value="GLUCOSAMINE 6-PHOSPHATE N-ACETYLTRANSFERASE"/>
    <property type="match status" value="1"/>
</dbReference>
<evidence type="ECO:0000313" key="3">
    <source>
        <dbReference type="Proteomes" id="UP000295718"/>
    </source>
</evidence>
<dbReference type="GO" id="GO:0008080">
    <property type="term" value="F:N-acetyltransferase activity"/>
    <property type="evidence" value="ECO:0007669"/>
    <property type="project" value="TreeGrafter"/>
</dbReference>
<sequence length="156" mass="17645">MKLIKAVNTDLDMVMDIRLEMLRAVNGLSGGIPFDKEFINNTREYFKSSGQTTVLAVEDSEAIGCASICYINVMPTFDHPTGKRAHIMNVYTRADYRRQGIALKMMAWLMMEARQKGITEISLDATEAGQALYEKCGFVRAEECMVWHEAGHKEEK</sequence>
<accession>A0A4R1QW80</accession>
<dbReference type="PANTHER" id="PTHR13355:SF15">
    <property type="entry name" value="GCN5-RELATED N-ACETYLTRANSFERASE 3, CHLOROPLASTIC"/>
    <property type="match status" value="1"/>
</dbReference>
<dbReference type="PROSITE" id="PS51186">
    <property type="entry name" value="GNAT"/>
    <property type="match status" value="1"/>
</dbReference>
<dbReference type="EMBL" id="SLUO01000008">
    <property type="protein sequence ID" value="TCL57521.1"/>
    <property type="molecule type" value="Genomic_DNA"/>
</dbReference>